<evidence type="ECO:0000256" key="1">
    <source>
        <dbReference type="SAM" id="MobiDB-lite"/>
    </source>
</evidence>
<organism evidence="2 3">
    <name type="scientific">Neisseria elongata subsp. glycolytica ATCC 29315</name>
    <dbReference type="NCBI Taxonomy" id="546263"/>
    <lineage>
        <taxon>Bacteria</taxon>
        <taxon>Pseudomonadati</taxon>
        <taxon>Pseudomonadota</taxon>
        <taxon>Betaproteobacteria</taxon>
        <taxon>Neisseriales</taxon>
        <taxon>Neisseriaceae</taxon>
        <taxon>Neisseria</taxon>
    </lineage>
</organism>
<comment type="caution">
    <text evidence="2">The sequence shown here is derived from an EMBL/GenBank/DDBJ whole genome shotgun (WGS) entry which is preliminary data.</text>
</comment>
<dbReference type="AlphaFoldDB" id="D4DR38"/>
<feature type="region of interest" description="Disordered" evidence="1">
    <location>
        <begin position="48"/>
        <end position="77"/>
    </location>
</feature>
<gene>
    <name evidence="2" type="ORF">NEIELOOT_01531</name>
</gene>
<protein>
    <submittedName>
        <fullName evidence="2">Uncharacterized protein</fullName>
    </submittedName>
</protein>
<name>D4DR38_NEIEG</name>
<proteinExistence type="predicted"/>
<feature type="compositionally biased region" description="Basic and acidic residues" evidence="1">
    <location>
        <begin position="59"/>
        <end position="75"/>
    </location>
</feature>
<sequence>MRMARLRQAIRNGMPIVGKKAALLYNTPFYNPLKKGRIMSQEENKIKVDTYDDEQNQQPKEEIELPVIDDNKGETTESGCCGVCGG</sequence>
<accession>D4DR38</accession>
<reference evidence="2 3" key="1">
    <citation type="submission" date="2010-02" db="EMBL/GenBank/DDBJ databases">
        <authorList>
            <person name="Weinstock G."/>
            <person name="Sodergren E."/>
            <person name="Clifton S."/>
            <person name="Fulton L."/>
            <person name="Fulton B."/>
            <person name="Courtney L."/>
            <person name="Fronick C."/>
            <person name="Harrison M."/>
            <person name="Strong C."/>
            <person name="Farmer C."/>
            <person name="Delahaunty K."/>
            <person name="Markovic C."/>
            <person name="Hall O."/>
            <person name="Minx P."/>
            <person name="Tomlinson C."/>
            <person name="Mitreva M."/>
            <person name="Nelson J."/>
            <person name="Hou S."/>
            <person name="Wollam A."/>
            <person name="Pepin K.H."/>
            <person name="Johnson M."/>
            <person name="Bhonagiri V."/>
            <person name="Zhang X."/>
            <person name="Suruliraj S."/>
            <person name="Warren W."/>
            <person name="Chinwalla A."/>
            <person name="Mardis E.R."/>
            <person name="Wilson R.K."/>
        </authorList>
    </citation>
    <scope>NUCLEOTIDE SEQUENCE [LARGE SCALE GENOMIC DNA]</scope>
    <source>
        <strain evidence="2 3">ATCC 29315</strain>
    </source>
</reference>
<dbReference type="EMBL" id="ADBF01000042">
    <property type="protein sequence ID" value="EFE49786.1"/>
    <property type="molecule type" value="Genomic_DNA"/>
</dbReference>
<evidence type="ECO:0000313" key="2">
    <source>
        <dbReference type="EMBL" id="EFE49786.1"/>
    </source>
</evidence>
<dbReference type="Proteomes" id="UP000005536">
    <property type="component" value="Unassembled WGS sequence"/>
</dbReference>
<evidence type="ECO:0000313" key="3">
    <source>
        <dbReference type="Proteomes" id="UP000005536"/>
    </source>
</evidence>